<dbReference type="Proteomes" id="UP000821865">
    <property type="component" value="Chromosome 1"/>
</dbReference>
<sequence>MHRRHSSSQDRAGAQTRTKTASLAGAAGAARASGVGGQVLAKTITPKQQHCAPVAISQARSAAKTTVPSDESACAPVKFTAAAQVERARSALGPKSPRGPAGLGPTRKESRAAAAASIKIERLQLRATQHACTTGERRSDSHVHWGHRRSARAVLCCSNEHDAGRLELAGAIVAGAAMAGTHSEPPTLTPRGPVPPALLVVSPMHVVTLSARRSWGVRMAQRLHTISQRWFAHVLLLFLLAAYAALGALAFRYLEGPYEARAKAGLTSVLVQVRRLLLEELRRSCATADESRWRRLAQRRLQEYEAQMRALCQAGITTDAERQLWTFWGAMFYCGTVFTTIGYGNIAPSTSAGRAATIAYALFGIPLLLMVLADLGKLFTRLIKLAFSTIRRFYNTKNMRSLRRASRRATKAPGQILVAWRTKAAYSSYPPRERIRRARGRLRPEVADESAAEARVPVSLVLLFLLAYMTLGALMFSLWEGWSFLEAFYFVFVSMSTIGFGDYVPQQPAFMMAAFVYLLFGLALTSMCITVIQEKLAATFQKARAQIGVSLGLGDASGLLGGAYMETAHHGPLLNAQPV</sequence>
<gene>
    <name evidence="1" type="ORF">HPB49_021651</name>
</gene>
<evidence type="ECO:0000313" key="1">
    <source>
        <dbReference type="EMBL" id="KAH7981109.1"/>
    </source>
</evidence>
<name>A0ACB8E2R3_DERSI</name>
<accession>A0ACB8E2R3</accession>
<organism evidence="1 2">
    <name type="scientific">Dermacentor silvarum</name>
    <name type="common">Tick</name>
    <dbReference type="NCBI Taxonomy" id="543639"/>
    <lineage>
        <taxon>Eukaryota</taxon>
        <taxon>Metazoa</taxon>
        <taxon>Ecdysozoa</taxon>
        <taxon>Arthropoda</taxon>
        <taxon>Chelicerata</taxon>
        <taxon>Arachnida</taxon>
        <taxon>Acari</taxon>
        <taxon>Parasitiformes</taxon>
        <taxon>Ixodida</taxon>
        <taxon>Ixodoidea</taxon>
        <taxon>Ixodidae</taxon>
        <taxon>Rhipicephalinae</taxon>
        <taxon>Dermacentor</taxon>
    </lineage>
</organism>
<protein>
    <submittedName>
        <fullName evidence="1">Uncharacterized protein</fullName>
    </submittedName>
</protein>
<keyword evidence="2" id="KW-1185">Reference proteome</keyword>
<proteinExistence type="predicted"/>
<dbReference type="EMBL" id="CM023470">
    <property type="protein sequence ID" value="KAH7981109.1"/>
    <property type="molecule type" value="Genomic_DNA"/>
</dbReference>
<evidence type="ECO:0000313" key="2">
    <source>
        <dbReference type="Proteomes" id="UP000821865"/>
    </source>
</evidence>
<reference evidence="1" key="1">
    <citation type="submission" date="2020-05" db="EMBL/GenBank/DDBJ databases">
        <title>Large-scale comparative analyses of tick genomes elucidate their genetic diversity and vector capacities.</title>
        <authorList>
            <person name="Jia N."/>
            <person name="Wang J."/>
            <person name="Shi W."/>
            <person name="Du L."/>
            <person name="Sun Y."/>
            <person name="Zhan W."/>
            <person name="Jiang J."/>
            <person name="Wang Q."/>
            <person name="Zhang B."/>
            <person name="Ji P."/>
            <person name="Sakyi L.B."/>
            <person name="Cui X."/>
            <person name="Yuan T."/>
            <person name="Jiang B."/>
            <person name="Yang W."/>
            <person name="Lam T.T.-Y."/>
            <person name="Chang Q."/>
            <person name="Ding S."/>
            <person name="Wang X."/>
            <person name="Zhu J."/>
            <person name="Ruan X."/>
            <person name="Zhao L."/>
            <person name="Wei J."/>
            <person name="Que T."/>
            <person name="Du C."/>
            <person name="Cheng J."/>
            <person name="Dai P."/>
            <person name="Han X."/>
            <person name="Huang E."/>
            <person name="Gao Y."/>
            <person name="Liu J."/>
            <person name="Shao H."/>
            <person name="Ye R."/>
            <person name="Li L."/>
            <person name="Wei W."/>
            <person name="Wang X."/>
            <person name="Wang C."/>
            <person name="Yang T."/>
            <person name="Huo Q."/>
            <person name="Li W."/>
            <person name="Guo W."/>
            <person name="Chen H."/>
            <person name="Zhou L."/>
            <person name="Ni X."/>
            <person name="Tian J."/>
            <person name="Zhou Y."/>
            <person name="Sheng Y."/>
            <person name="Liu T."/>
            <person name="Pan Y."/>
            <person name="Xia L."/>
            <person name="Li J."/>
            <person name="Zhao F."/>
            <person name="Cao W."/>
        </authorList>
    </citation>
    <scope>NUCLEOTIDE SEQUENCE</scope>
    <source>
        <strain evidence="1">Dsil-2018</strain>
    </source>
</reference>
<comment type="caution">
    <text evidence="1">The sequence shown here is derived from an EMBL/GenBank/DDBJ whole genome shotgun (WGS) entry which is preliminary data.</text>
</comment>